<feature type="domain" description="DUF3669" evidence="1">
    <location>
        <begin position="204"/>
        <end position="265"/>
    </location>
</feature>
<reference evidence="2 3" key="1">
    <citation type="journal article" date="2020" name="G3 (Bethesda)">
        <title>Genetic Underpinnings of Host Manipulation by Ophiocordyceps as Revealed by Comparative Transcriptomics.</title>
        <authorList>
            <person name="Will I."/>
            <person name="Das B."/>
            <person name="Trinh T."/>
            <person name="Brachmann A."/>
            <person name="Ohm R.A."/>
            <person name="de Bekker C."/>
        </authorList>
    </citation>
    <scope>NUCLEOTIDE SEQUENCE [LARGE SCALE GENOMIC DNA]</scope>
    <source>
        <strain evidence="2 3">EC05</strain>
    </source>
</reference>
<evidence type="ECO:0000259" key="1">
    <source>
        <dbReference type="Pfam" id="PF12417"/>
    </source>
</evidence>
<dbReference type="Proteomes" id="UP000562929">
    <property type="component" value="Unassembled WGS sequence"/>
</dbReference>
<proteinExistence type="predicted"/>
<dbReference type="InterPro" id="IPR022137">
    <property type="entry name" value="Znf_prot_DUF3669"/>
</dbReference>
<dbReference type="EMBL" id="JAACLJ010000007">
    <property type="protein sequence ID" value="KAF4582992.1"/>
    <property type="molecule type" value="Genomic_DNA"/>
</dbReference>
<dbReference type="AlphaFoldDB" id="A0A8H4Q2P0"/>
<organism evidence="2 3">
    <name type="scientific">Ophiocordyceps camponoti-floridani</name>
    <dbReference type="NCBI Taxonomy" id="2030778"/>
    <lineage>
        <taxon>Eukaryota</taxon>
        <taxon>Fungi</taxon>
        <taxon>Dikarya</taxon>
        <taxon>Ascomycota</taxon>
        <taxon>Pezizomycotina</taxon>
        <taxon>Sordariomycetes</taxon>
        <taxon>Hypocreomycetidae</taxon>
        <taxon>Hypocreales</taxon>
        <taxon>Ophiocordycipitaceae</taxon>
        <taxon>Ophiocordyceps</taxon>
    </lineage>
</organism>
<gene>
    <name evidence="2" type="ORF">GQ602_006136</name>
</gene>
<name>A0A8H4Q2P0_9HYPO</name>
<accession>A0A8H4Q2P0</accession>
<dbReference type="Pfam" id="PF12417">
    <property type="entry name" value="DUF3669"/>
    <property type="match status" value="1"/>
</dbReference>
<comment type="caution">
    <text evidence="2">The sequence shown here is derived from an EMBL/GenBank/DDBJ whole genome shotgun (WGS) entry which is preliminary data.</text>
</comment>
<dbReference type="PANTHER" id="PTHR40780:SF2">
    <property type="entry name" value="DUF3669 DOMAIN-CONTAINING PROTEIN"/>
    <property type="match status" value="1"/>
</dbReference>
<keyword evidence="3" id="KW-1185">Reference proteome</keyword>
<dbReference type="OrthoDB" id="2993351at2759"/>
<sequence length="293" mass="32604">MLSLKSAISTASCAADKNQQAQHQTNSTFGKIGAGACGVVFSLLGSSLAFRVAKYGYEDHLLNDFRMHTKIFNACNEFARGPLKKEARIAPANKDCLVRLHLQSMRGMMTRKFLSLRTFKLHLNHMIDLRLDTTAIAFKMGGALAILHWAAKTDARDVEFVLGSSSELKPLAGEEIIDLSHSRSYQVPPSNSFEDVHRRTIEFWVFDFNQVQPISLDESGVALAVLAARTNDPYLPRPNGMSPEEHQVWEKFAGSYADMGQSILLKGGYGEDEAIMSLPDKFLQGMKDVYKKK</sequence>
<dbReference type="PANTHER" id="PTHR40780">
    <property type="entry name" value="DUF3669 DOMAIN-CONTAINING PROTEIN"/>
    <property type="match status" value="1"/>
</dbReference>
<protein>
    <recommendedName>
        <fullName evidence="1">DUF3669 domain-containing protein</fullName>
    </recommendedName>
</protein>
<evidence type="ECO:0000313" key="3">
    <source>
        <dbReference type="Proteomes" id="UP000562929"/>
    </source>
</evidence>
<evidence type="ECO:0000313" key="2">
    <source>
        <dbReference type="EMBL" id="KAF4582992.1"/>
    </source>
</evidence>